<dbReference type="Proteomes" id="UP001595697">
    <property type="component" value="Unassembled WGS sequence"/>
</dbReference>
<dbReference type="Gene3D" id="3.40.630.30">
    <property type="match status" value="1"/>
</dbReference>
<reference evidence="3" key="1">
    <citation type="journal article" date="2019" name="Int. J. Syst. Evol. Microbiol.">
        <title>The Global Catalogue of Microorganisms (GCM) 10K type strain sequencing project: providing services to taxonomists for standard genome sequencing and annotation.</title>
        <authorList>
            <consortium name="The Broad Institute Genomics Platform"/>
            <consortium name="The Broad Institute Genome Sequencing Center for Infectious Disease"/>
            <person name="Wu L."/>
            <person name="Ma J."/>
        </authorList>
    </citation>
    <scope>NUCLEOTIDE SEQUENCE [LARGE SCALE GENOMIC DNA]</scope>
    <source>
        <strain evidence="3">TBRC 5781</strain>
    </source>
</reference>
<evidence type="ECO:0000313" key="2">
    <source>
        <dbReference type="EMBL" id="MFC3969510.1"/>
    </source>
</evidence>
<dbReference type="RefSeq" id="WP_247259789.1">
    <property type="nucleotide sequence ID" value="NZ_JALJQZ010000004.1"/>
</dbReference>
<accession>A0ABV8EAE4</accession>
<dbReference type="InterPro" id="IPR016181">
    <property type="entry name" value="Acyl_CoA_acyltransferase"/>
</dbReference>
<organism evidence="2 3">
    <name type="scientific">Rhizobium lemnae</name>
    <dbReference type="NCBI Taxonomy" id="1214924"/>
    <lineage>
        <taxon>Bacteria</taxon>
        <taxon>Pseudomonadati</taxon>
        <taxon>Pseudomonadota</taxon>
        <taxon>Alphaproteobacteria</taxon>
        <taxon>Hyphomicrobiales</taxon>
        <taxon>Rhizobiaceae</taxon>
        <taxon>Rhizobium/Agrobacterium group</taxon>
        <taxon>Rhizobium</taxon>
    </lineage>
</organism>
<feature type="domain" description="N-acetyltransferase" evidence="1">
    <location>
        <begin position="7"/>
        <end position="138"/>
    </location>
</feature>
<dbReference type="PANTHER" id="PTHR47237:SF2">
    <property type="entry name" value="BLL4206 PROTEIN"/>
    <property type="match status" value="1"/>
</dbReference>
<dbReference type="InterPro" id="IPR000182">
    <property type="entry name" value="GNAT_dom"/>
</dbReference>
<name>A0ABV8EAE4_9HYPH</name>
<keyword evidence="2" id="KW-0808">Transferase</keyword>
<dbReference type="CDD" id="cd04301">
    <property type="entry name" value="NAT_SF"/>
    <property type="match status" value="1"/>
</dbReference>
<gene>
    <name evidence="2" type="ORF">ACFOVS_15455</name>
</gene>
<comment type="caution">
    <text evidence="2">The sequence shown here is derived from an EMBL/GenBank/DDBJ whole genome shotgun (WGS) entry which is preliminary data.</text>
</comment>
<dbReference type="EMBL" id="JBHSBD010000065">
    <property type="protein sequence ID" value="MFC3969510.1"/>
    <property type="molecule type" value="Genomic_DNA"/>
</dbReference>
<dbReference type="Pfam" id="PF13508">
    <property type="entry name" value="Acetyltransf_7"/>
    <property type="match status" value="1"/>
</dbReference>
<dbReference type="InterPro" id="IPR041496">
    <property type="entry name" value="YitH/HolE_GNAT"/>
</dbReference>
<dbReference type="SUPFAM" id="SSF55729">
    <property type="entry name" value="Acyl-CoA N-acyltransferases (Nat)"/>
    <property type="match status" value="1"/>
</dbReference>
<keyword evidence="3" id="KW-1185">Reference proteome</keyword>
<dbReference type="PROSITE" id="PS51186">
    <property type="entry name" value="GNAT"/>
    <property type="match status" value="1"/>
</dbReference>
<protein>
    <submittedName>
        <fullName evidence="2">GNAT family N-acetyltransferase</fullName>
        <ecNumber evidence="2">2.3.1.-</ecNumber>
    </submittedName>
</protein>
<keyword evidence="2" id="KW-0012">Acyltransferase</keyword>
<dbReference type="GO" id="GO:0016746">
    <property type="term" value="F:acyltransferase activity"/>
    <property type="evidence" value="ECO:0007669"/>
    <property type="project" value="UniProtKB-KW"/>
</dbReference>
<dbReference type="Gene3D" id="3.40.630.90">
    <property type="match status" value="1"/>
</dbReference>
<dbReference type="EC" id="2.3.1.-" evidence="2"/>
<evidence type="ECO:0000259" key="1">
    <source>
        <dbReference type="PROSITE" id="PS51186"/>
    </source>
</evidence>
<dbReference type="PANTHER" id="PTHR47237">
    <property type="entry name" value="SLL0310 PROTEIN"/>
    <property type="match status" value="1"/>
</dbReference>
<evidence type="ECO:0000313" key="3">
    <source>
        <dbReference type="Proteomes" id="UP001595697"/>
    </source>
</evidence>
<dbReference type="Pfam" id="PF18014">
    <property type="entry name" value="Acetyltransf_18"/>
    <property type="match status" value="1"/>
</dbReference>
<sequence>MLTDDTFTIQPMEPRHLAGALQLSQAEKWPHRAEDWKLFLTLSKGIVAVENGDVVATALATPFGDTATINMIIVDGRMRGKGLGRKMMTNVMSLLHPREWRLVATREGLPLYEKLGFRAVGEILQLQGTALVPTGTTELCDDGDLGIACEYDVTMLAKLDEAATGMDRTRLIGELVKLGRIIVIRENRAITAYASVRAFGFGEVAGPVIARNTDQARRLLSHILAESAGRFLRVDTGATTGLAPWLAERGLIHVGGGIAMRLGPTQNRSAGSYQTFALAAQALG</sequence>
<dbReference type="InterPro" id="IPR052729">
    <property type="entry name" value="Acyl/Acetyltrans_Enzymes"/>
</dbReference>
<proteinExistence type="predicted"/>